<dbReference type="Proteomes" id="UP000474228">
    <property type="component" value="Unassembled WGS sequence"/>
</dbReference>
<dbReference type="EMBL" id="WNHJ01001237">
    <property type="protein sequence ID" value="MTV64691.1"/>
    <property type="molecule type" value="Genomic_DNA"/>
</dbReference>
<protein>
    <submittedName>
        <fullName evidence="1">Uncharacterized protein</fullName>
    </submittedName>
</protein>
<accession>A0A6G2D799</accession>
<sequence>MTATLNTYTLHAAVDASTASSTVNYNAFLATGWTTPSVPLPLTVTAGAGTVAHTLTVTYVDVNGD</sequence>
<evidence type="ECO:0000313" key="1">
    <source>
        <dbReference type="EMBL" id="MTV64691.1"/>
    </source>
</evidence>
<proteinExistence type="predicted"/>
<name>A0A6G2D799_STREE</name>
<reference evidence="1 2" key="1">
    <citation type="submission" date="2019-11" db="EMBL/GenBank/DDBJ databases">
        <title>Growth characteristics of pneumococcus vary with the chemical composition of the capsule and with environmental conditions.</title>
        <authorList>
            <person name="Tothpal A."/>
            <person name="Desobry K."/>
            <person name="Joshi S."/>
            <person name="Wyllie A.L."/>
            <person name="Weinberger D.M."/>
        </authorList>
    </citation>
    <scope>NUCLEOTIDE SEQUENCE [LARGE SCALE GENOMIC DNA]</scope>
    <source>
        <strain evidence="2">pnumococcus22F</strain>
    </source>
</reference>
<evidence type="ECO:0000313" key="2">
    <source>
        <dbReference type="Proteomes" id="UP000474228"/>
    </source>
</evidence>
<dbReference type="RefSeq" id="WP_155458876.1">
    <property type="nucleotide sequence ID" value="NZ_WNHJ01001237.1"/>
</dbReference>
<gene>
    <name evidence="1" type="ORF">GM539_15295</name>
</gene>
<dbReference type="AlphaFoldDB" id="A0A6G2D799"/>
<organism evidence="1 2">
    <name type="scientific">Streptococcus pneumoniae</name>
    <dbReference type="NCBI Taxonomy" id="1313"/>
    <lineage>
        <taxon>Bacteria</taxon>
        <taxon>Bacillati</taxon>
        <taxon>Bacillota</taxon>
        <taxon>Bacilli</taxon>
        <taxon>Lactobacillales</taxon>
        <taxon>Streptococcaceae</taxon>
        <taxon>Streptococcus</taxon>
    </lineage>
</organism>
<feature type="non-terminal residue" evidence="1">
    <location>
        <position position="65"/>
    </location>
</feature>
<comment type="caution">
    <text evidence="1">The sequence shown here is derived from an EMBL/GenBank/DDBJ whole genome shotgun (WGS) entry which is preliminary data.</text>
</comment>